<name>A0A9P3UGA0_KLEVA</name>
<comment type="caution">
    <text evidence="1">The sequence shown here is derived from an EMBL/GenBank/DDBJ whole genome shotgun (WGS) entry which is preliminary data.</text>
</comment>
<evidence type="ECO:0000313" key="1">
    <source>
        <dbReference type="EMBL" id="GKJ99172.1"/>
    </source>
</evidence>
<protein>
    <submittedName>
        <fullName evidence="1">Uncharacterized protein</fullName>
    </submittedName>
</protein>
<dbReference type="EMBL" id="BQTA01000013">
    <property type="protein sequence ID" value="GKJ99172.1"/>
    <property type="molecule type" value="Genomic_DNA"/>
</dbReference>
<evidence type="ECO:0000313" key="2">
    <source>
        <dbReference type="Proteomes" id="UP001060507"/>
    </source>
</evidence>
<sequence>MSYLISYPIEAVVFLYCIAAKTGRHTNRVGLCQIDRILAIEEIRAATEEAVIEDARQNLRILMPELTGKISRRRASHAGE</sequence>
<dbReference type="AlphaFoldDB" id="A0A9P3UGA0"/>
<gene>
    <name evidence="1" type="ORF">NUKP37_39150</name>
</gene>
<dbReference type="Proteomes" id="UP001060507">
    <property type="component" value="Unassembled WGS sequence"/>
</dbReference>
<proteinExistence type="predicted"/>
<reference evidence="1" key="1">
    <citation type="journal article" date="2022" name="J. Appl. Microbiol.">
        <title>PCR-based ORF typing of Klebsiella pneumoniae for rapid identification of global clones and transmission events.</title>
        <authorList>
            <person name="Nonogaki R."/>
            <person name="Iijima A."/>
            <person name="Kawamura K."/>
            <person name="Kayama S."/>
            <person name="Sugai M."/>
            <person name="Yagi T."/>
            <person name="Arakawa Y."/>
            <person name="Doi Y."/>
            <person name="Suzuki M."/>
        </authorList>
    </citation>
    <scope>NUCLEOTIDE SEQUENCE</scope>
    <source>
        <strain evidence="1">NUKP-37</strain>
    </source>
</reference>
<organism evidence="1 2">
    <name type="scientific">Klebsiella variicola</name>
    <dbReference type="NCBI Taxonomy" id="244366"/>
    <lineage>
        <taxon>Bacteria</taxon>
        <taxon>Pseudomonadati</taxon>
        <taxon>Pseudomonadota</taxon>
        <taxon>Gammaproteobacteria</taxon>
        <taxon>Enterobacterales</taxon>
        <taxon>Enterobacteriaceae</taxon>
        <taxon>Klebsiella/Raoultella group</taxon>
        <taxon>Klebsiella</taxon>
        <taxon>Klebsiella pneumoniae complex</taxon>
    </lineage>
</organism>
<accession>A0A9P3UGA0</accession>